<dbReference type="RefSeq" id="WP_142454415.1">
    <property type="nucleotide sequence ID" value="NZ_FXTP01000007.1"/>
</dbReference>
<dbReference type="Gene3D" id="1.10.287.130">
    <property type="match status" value="1"/>
</dbReference>
<evidence type="ECO:0000313" key="10">
    <source>
        <dbReference type="EMBL" id="SMO67543.1"/>
    </source>
</evidence>
<dbReference type="CDD" id="cd00156">
    <property type="entry name" value="REC"/>
    <property type="match status" value="1"/>
</dbReference>
<accession>A0A521D761</accession>
<dbReference type="CDD" id="cd00082">
    <property type="entry name" value="HisKA"/>
    <property type="match status" value="1"/>
</dbReference>
<dbReference type="PROSITE" id="PS50112">
    <property type="entry name" value="PAS"/>
    <property type="match status" value="1"/>
</dbReference>
<dbReference type="OrthoDB" id="9781208at2"/>
<keyword evidence="5" id="KW-0418">Kinase</keyword>
<evidence type="ECO:0000259" key="7">
    <source>
        <dbReference type="PROSITE" id="PS50109"/>
    </source>
</evidence>
<dbReference type="NCBIfam" id="TIGR00229">
    <property type="entry name" value="sensory_box"/>
    <property type="match status" value="1"/>
</dbReference>
<keyword evidence="3 6" id="KW-0597">Phosphoprotein</keyword>
<dbReference type="InterPro" id="IPR003661">
    <property type="entry name" value="HisK_dim/P_dom"/>
</dbReference>
<dbReference type="CDD" id="cd00130">
    <property type="entry name" value="PAS"/>
    <property type="match status" value="1"/>
</dbReference>
<dbReference type="InterPro" id="IPR004358">
    <property type="entry name" value="Sig_transdc_His_kin-like_C"/>
</dbReference>
<dbReference type="SMART" id="SM00387">
    <property type="entry name" value="HATPase_c"/>
    <property type="match status" value="1"/>
</dbReference>
<dbReference type="InterPro" id="IPR035965">
    <property type="entry name" value="PAS-like_dom_sf"/>
</dbReference>
<evidence type="ECO:0000256" key="1">
    <source>
        <dbReference type="ARBA" id="ARBA00000085"/>
    </source>
</evidence>
<name>A0A521D761_9BACT</name>
<evidence type="ECO:0000256" key="2">
    <source>
        <dbReference type="ARBA" id="ARBA00012438"/>
    </source>
</evidence>
<protein>
    <recommendedName>
        <fullName evidence="2">histidine kinase</fullName>
        <ecNumber evidence="2">2.7.13.3</ecNumber>
    </recommendedName>
</protein>
<dbReference type="PANTHER" id="PTHR43047">
    <property type="entry name" value="TWO-COMPONENT HISTIDINE PROTEIN KINASE"/>
    <property type="match status" value="1"/>
</dbReference>
<gene>
    <name evidence="10" type="ORF">SAMN06265219_107179</name>
</gene>
<dbReference type="SUPFAM" id="SSF55874">
    <property type="entry name" value="ATPase domain of HSP90 chaperone/DNA topoisomerase II/histidine kinase"/>
    <property type="match status" value="1"/>
</dbReference>
<dbReference type="AlphaFoldDB" id="A0A521D761"/>
<evidence type="ECO:0000256" key="5">
    <source>
        <dbReference type="ARBA" id="ARBA00022777"/>
    </source>
</evidence>
<dbReference type="Gene3D" id="3.30.565.10">
    <property type="entry name" value="Histidine kinase-like ATPase, C-terminal domain"/>
    <property type="match status" value="1"/>
</dbReference>
<evidence type="ECO:0000256" key="4">
    <source>
        <dbReference type="ARBA" id="ARBA00022679"/>
    </source>
</evidence>
<reference evidence="10 11" key="1">
    <citation type="submission" date="2017-05" db="EMBL/GenBank/DDBJ databases">
        <authorList>
            <person name="Varghese N."/>
            <person name="Submissions S."/>
        </authorList>
    </citation>
    <scope>NUCLEOTIDE SEQUENCE [LARGE SCALE GENOMIC DNA]</scope>
    <source>
        <strain evidence="10 11">DSM 21985</strain>
    </source>
</reference>
<evidence type="ECO:0000256" key="6">
    <source>
        <dbReference type="PROSITE-ProRule" id="PRU00169"/>
    </source>
</evidence>
<evidence type="ECO:0000256" key="3">
    <source>
        <dbReference type="ARBA" id="ARBA00022553"/>
    </source>
</evidence>
<dbReference type="Pfam" id="PF13426">
    <property type="entry name" value="PAS_9"/>
    <property type="match status" value="1"/>
</dbReference>
<sequence>MNTSNENDLLHAILDRSTNEFFLMDADTFRFEFANAALLSNMGYSHEEFLSLSFEDTIAKHHQTMVDNMLNDFWQGREQQITFQKDTPRKDGSCYPVRIHMEYIEEAGRKLISAECFDLSHQKRQSAILEQQKKITRELRLSNKFKSNFFANLSHEMRTTLNTVLLLSKILSENKNLNLSEDQLNYAESIHNSTNSLLALLNEVLDMSKIESGKMSINLEYVDINDFCKELERLFQPVAREKGIRFLYQDQLKEELPFKTDHLRMEQVLKNLISNALKFTKEGFVQLTSYRPSKDEIASVFPEIPYPMVAFEVQDTGIGIPQDKLDRIFESYSQADDEETTREFGGTGLGLAISSEIVKILGGKIVVKSQEREGSTFTLYVPVDSSPAIIQYAREGKIKLSTAPSPTQEPSLQEIKAKQNGAGKIKGTVLLVDDNMNHNLALKEYLEFKVENCLTAQSAKEAYEMLNEQPVNCIILDMYLPDTDGKEVARKLRGEEKFKSLPIIIYSGKNLSQSEEEEMETIVDAIIQKNVLSYKTLLSKITGILHKANYEG</sequence>
<dbReference type="SUPFAM" id="SSF55785">
    <property type="entry name" value="PYP-like sensor domain (PAS domain)"/>
    <property type="match status" value="1"/>
</dbReference>
<dbReference type="Proteomes" id="UP000317557">
    <property type="component" value="Unassembled WGS sequence"/>
</dbReference>
<dbReference type="PROSITE" id="PS50109">
    <property type="entry name" value="HIS_KIN"/>
    <property type="match status" value="1"/>
</dbReference>
<dbReference type="SMART" id="SM00388">
    <property type="entry name" value="HisKA"/>
    <property type="match status" value="1"/>
</dbReference>
<feature type="domain" description="Response regulatory" evidence="8">
    <location>
        <begin position="428"/>
        <end position="544"/>
    </location>
</feature>
<feature type="domain" description="Histidine kinase" evidence="7">
    <location>
        <begin position="152"/>
        <end position="385"/>
    </location>
</feature>
<feature type="domain" description="PAS" evidence="9">
    <location>
        <begin position="6"/>
        <end position="77"/>
    </location>
</feature>
<dbReference type="InterPro" id="IPR003594">
    <property type="entry name" value="HATPase_dom"/>
</dbReference>
<dbReference type="Pfam" id="PF02518">
    <property type="entry name" value="HATPase_c"/>
    <property type="match status" value="1"/>
</dbReference>
<comment type="catalytic activity">
    <reaction evidence="1">
        <text>ATP + protein L-histidine = ADP + protein N-phospho-L-histidine.</text>
        <dbReference type="EC" id="2.7.13.3"/>
    </reaction>
</comment>
<dbReference type="InterPro" id="IPR011006">
    <property type="entry name" value="CheY-like_superfamily"/>
</dbReference>
<dbReference type="FunFam" id="3.30.565.10:FF:000010">
    <property type="entry name" value="Sensor histidine kinase RcsC"/>
    <property type="match status" value="1"/>
</dbReference>
<organism evidence="10 11">
    <name type="scientific">Gracilimonas mengyeensis</name>
    <dbReference type="NCBI Taxonomy" id="1302730"/>
    <lineage>
        <taxon>Bacteria</taxon>
        <taxon>Pseudomonadati</taxon>
        <taxon>Balneolota</taxon>
        <taxon>Balneolia</taxon>
        <taxon>Balneolales</taxon>
        <taxon>Balneolaceae</taxon>
        <taxon>Gracilimonas</taxon>
    </lineage>
</organism>
<dbReference type="InterPro" id="IPR005467">
    <property type="entry name" value="His_kinase_dom"/>
</dbReference>
<dbReference type="EC" id="2.7.13.3" evidence="2"/>
<dbReference type="Gene3D" id="3.30.450.20">
    <property type="entry name" value="PAS domain"/>
    <property type="match status" value="1"/>
</dbReference>
<keyword evidence="4" id="KW-0808">Transferase</keyword>
<feature type="modified residue" description="4-aspartylphosphate" evidence="6">
    <location>
        <position position="477"/>
    </location>
</feature>
<dbReference type="InterPro" id="IPR000014">
    <property type="entry name" value="PAS"/>
</dbReference>
<dbReference type="InterPro" id="IPR036890">
    <property type="entry name" value="HATPase_C_sf"/>
</dbReference>
<dbReference type="InterPro" id="IPR001789">
    <property type="entry name" value="Sig_transdc_resp-reg_receiver"/>
</dbReference>
<dbReference type="SUPFAM" id="SSF52172">
    <property type="entry name" value="CheY-like"/>
    <property type="match status" value="1"/>
</dbReference>
<dbReference type="EMBL" id="FXTP01000007">
    <property type="protein sequence ID" value="SMO67543.1"/>
    <property type="molecule type" value="Genomic_DNA"/>
</dbReference>
<evidence type="ECO:0000259" key="9">
    <source>
        <dbReference type="PROSITE" id="PS50112"/>
    </source>
</evidence>
<dbReference type="PRINTS" id="PR00344">
    <property type="entry name" value="BCTRLSENSOR"/>
</dbReference>
<dbReference type="SMART" id="SM00448">
    <property type="entry name" value="REC"/>
    <property type="match status" value="1"/>
</dbReference>
<proteinExistence type="predicted"/>
<keyword evidence="11" id="KW-1185">Reference proteome</keyword>
<dbReference type="GO" id="GO:0000155">
    <property type="term" value="F:phosphorelay sensor kinase activity"/>
    <property type="evidence" value="ECO:0007669"/>
    <property type="project" value="InterPro"/>
</dbReference>
<evidence type="ECO:0000313" key="11">
    <source>
        <dbReference type="Proteomes" id="UP000317557"/>
    </source>
</evidence>
<dbReference type="PROSITE" id="PS50110">
    <property type="entry name" value="RESPONSE_REGULATORY"/>
    <property type="match status" value="1"/>
</dbReference>
<dbReference type="Pfam" id="PF00512">
    <property type="entry name" value="HisKA"/>
    <property type="match status" value="1"/>
</dbReference>
<dbReference type="CDD" id="cd16922">
    <property type="entry name" value="HATPase_EvgS-ArcB-TorS-like"/>
    <property type="match status" value="1"/>
</dbReference>
<dbReference type="Pfam" id="PF00072">
    <property type="entry name" value="Response_reg"/>
    <property type="match status" value="1"/>
</dbReference>
<dbReference type="SUPFAM" id="SSF47384">
    <property type="entry name" value="Homodimeric domain of signal transducing histidine kinase"/>
    <property type="match status" value="1"/>
</dbReference>
<dbReference type="Gene3D" id="3.40.50.2300">
    <property type="match status" value="1"/>
</dbReference>
<evidence type="ECO:0000259" key="8">
    <source>
        <dbReference type="PROSITE" id="PS50110"/>
    </source>
</evidence>
<dbReference type="InterPro" id="IPR036097">
    <property type="entry name" value="HisK_dim/P_sf"/>
</dbReference>